<comment type="caution">
    <text evidence="1">The sequence shown here is derived from an EMBL/GenBank/DDBJ whole genome shotgun (WGS) entry which is preliminary data.</text>
</comment>
<reference evidence="2" key="1">
    <citation type="submission" date="2017-12" db="EMBL/GenBank/DDBJ databases">
        <title>Draft genome sequence of Telmatospirillum siberiense 26-4b1T, an acidotolerant peatland alphaproteobacterium potentially involved in sulfur cycling.</title>
        <authorList>
            <person name="Hausmann B."/>
            <person name="Pjevac P."/>
            <person name="Schreck K."/>
            <person name="Herbold C.W."/>
            <person name="Daims H."/>
            <person name="Wagner M."/>
            <person name="Pester M."/>
            <person name="Loy A."/>
        </authorList>
    </citation>
    <scope>NUCLEOTIDE SEQUENCE [LARGE SCALE GENOMIC DNA]</scope>
    <source>
        <strain evidence="2">26-4b1</strain>
    </source>
</reference>
<dbReference type="Proteomes" id="UP000233293">
    <property type="component" value="Unassembled WGS sequence"/>
</dbReference>
<keyword evidence="2" id="KW-1185">Reference proteome</keyword>
<evidence type="ECO:0000313" key="2">
    <source>
        <dbReference type="Proteomes" id="UP000233293"/>
    </source>
</evidence>
<dbReference type="RefSeq" id="WP_101251352.1">
    <property type="nucleotide sequence ID" value="NZ_PIUM01000016.1"/>
</dbReference>
<dbReference type="EMBL" id="PIUM01000016">
    <property type="protein sequence ID" value="PKU23896.1"/>
    <property type="molecule type" value="Genomic_DNA"/>
</dbReference>
<gene>
    <name evidence="1" type="ORF">CWS72_14570</name>
</gene>
<evidence type="ECO:0000313" key="1">
    <source>
        <dbReference type="EMBL" id="PKU23896.1"/>
    </source>
</evidence>
<proteinExistence type="predicted"/>
<accession>A0A2N3PU37</accession>
<dbReference type="OrthoDB" id="4846903at2"/>
<name>A0A2N3PU37_9PROT</name>
<organism evidence="1 2">
    <name type="scientific">Telmatospirillum siberiense</name>
    <dbReference type="NCBI Taxonomy" id="382514"/>
    <lineage>
        <taxon>Bacteria</taxon>
        <taxon>Pseudomonadati</taxon>
        <taxon>Pseudomonadota</taxon>
        <taxon>Alphaproteobacteria</taxon>
        <taxon>Rhodospirillales</taxon>
        <taxon>Rhodospirillaceae</taxon>
        <taxon>Telmatospirillum</taxon>
    </lineage>
</organism>
<sequence>MTDSAPSPFDPAAGRSWRSRDATGMVSAGLKAADAPDPQVSQAMLQWLAQLTLLYGVPFDYLVPEPSMLPKESLRFFYIDRNWTDRLVDGALSVGMLTTADAIFTEAMFQRIYEEVEAAQLSLRPNLRDKPLPENGTLGTPLAGLLFRSVVVAAWPGLELMPTKAGNPVTILRMDRLSKDVMIAIFAEVPDAVAVIEPSEGLHFGLLDDPKHQGRYVVSLRGLGFGGYAAGVQIKQGSEFLTAAVPLRTGEGQPAGVIDVAAGVASIEAAMPSGALGDGGKITSGGFALQYLRTAGRQDYSVSTDKTCPSDEGNER</sequence>
<dbReference type="AlphaFoldDB" id="A0A2N3PU37"/>
<protein>
    <submittedName>
        <fullName evidence="1">Uncharacterized protein</fullName>
    </submittedName>
</protein>